<dbReference type="GO" id="GO:0009235">
    <property type="term" value="P:cobalamin metabolic process"/>
    <property type="evidence" value="ECO:0007669"/>
    <property type="project" value="InterPro"/>
</dbReference>
<dbReference type="InterPro" id="IPR019362">
    <property type="entry name" value="MMADHC"/>
</dbReference>
<keyword evidence="2" id="KW-1185">Reference proteome</keyword>
<evidence type="ECO:0000313" key="1">
    <source>
        <dbReference type="EMBL" id="KAK9884647.1"/>
    </source>
</evidence>
<dbReference type="PANTHER" id="PTHR13192:SF3">
    <property type="entry name" value="COBALAMIN TRAFFICKING PROTEIN CBLD"/>
    <property type="match status" value="1"/>
</dbReference>
<dbReference type="GO" id="GO:0005739">
    <property type="term" value="C:mitochondrion"/>
    <property type="evidence" value="ECO:0007669"/>
    <property type="project" value="TreeGrafter"/>
</dbReference>
<dbReference type="PANTHER" id="PTHR13192">
    <property type="entry name" value="MY011 PROTEIN"/>
    <property type="match status" value="1"/>
</dbReference>
<sequence>MSIRVLGTILKVSKENTSNVRILLRNFSKKKDSEDPYKFIKRKRPAESDGALVWKDPNFEILASASASDFPFFLPGNVGLAWYNKQTTLRTPQHEFIMKEVIGKNENDGIICSIQECPKVLRKTVYDLFPSRNFETCDLSVITLSLKPNLKLMRQNKENETEKLAQTFIIAARNICEKLRKAGYWADFINPFSGLPYVSPTKLRNGELYESDEKFRCLDFEIFEIDHCKVISNDQEGSNKRFIGSLFTTAPSVKENITTIFG</sequence>
<dbReference type="AlphaFoldDB" id="A0AAW1UVZ5"/>
<comment type="caution">
    <text evidence="1">The sequence shown here is derived from an EMBL/GenBank/DDBJ whole genome shotgun (WGS) entry which is preliminary data.</text>
</comment>
<dbReference type="Proteomes" id="UP001431783">
    <property type="component" value="Unassembled WGS sequence"/>
</dbReference>
<reference evidence="1 2" key="1">
    <citation type="submission" date="2023-03" db="EMBL/GenBank/DDBJ databases">
        <title>Genome insight into feeding habits of ladybird beetles.</title>
        <authorList>
            <person name="Li H.-S."/>
            <person name="Huang Y.-H."/>
            <person name="Pang H."/>
        </authorList>
    </citation>
    <scope>NUCLEOTIDE SEQUENCE [LARGE SCALE GENOMIC DNA]</scope>
    <source>
        <strain evidence="1">SYSU_2023b</strain>
        <tissue evidence="1">Whole body</tissue>
    </source>
</reference>
<organism evidence="1 2">
    <name type="scientific">Henosepilachna vigintioctopunctata</name>
    <dbReference type="NCBI Taxonomy" id="420089"/>
    <lineage>
        <taxon>Eukaryota</taxon>
        <taxon>Metazoa</taxon>
        <taxon>Ecdysozoa</taxon>
        <taxon>Arthropoda</taxon>
        <taxon>Hexapoda</taxon>
        <taxon>Insecta</taxon>
        <taxon>Pterygota</taxon>
        <taxon>Neoptera</taxon>
        <taxon>Endopterygota</taxon>
        <taxon>Coleoptera</taxon>
        <taxon>Polyphaga</taxon>
        <taxon>Cucujiformia</taxon>
        <taxon>Coccinelloidea</taxon>
        <taxon>Coccinellidae</taxon>
        <taxon>Epilachninae</taxon>
        <taxon>Epilachnini</taxon>
        <taxon>Henosepilachna</taxon>
    </lineage>
</organism>
<evidence type="ECO:0000313" key="2">
    <source>
        <dbReference type="Proteomes" id="UP001431783"/>
    </source>
</evidence>
<dbReference type="Pfam" id="PF10229">
    <property type="entry name" value="MMADHC"/>
    <property type="match status" value="1"/>
</dbReference>
<accession>A0AAW1UVZ5</accession>
<gene>
    <name evidence="1" type="ORF">WA026_007482</name>
</gene>
<name>A0AAW1UVZ5_9CUCU</name>
<dbReference type="EMBL" id="JARQZJ010000093">
    <property type="protein sequence ID" value="KAK9884647.1"/>
    <property type="molecule type" value="Genomic_DNA"/>
</dbReference>
<protein>
    <submittedName>
        <fullName evidence="1">Uncharacterized protein</fullName>
    </submittedName>
</protein>
<proteinExistence type="predicted"/>